<evidence type="ECO:0000313" key="1">
    <source>
        <dbReference type="EMBL" id="OTY12415.1"/>
    </source>
</evidence>
<dbReference type="AlphaFoldDB" id="A0A243A596"/>
<sequence>MNDFASGLARELQRYAKVVEEDLENEIDEVADIAVSKLRQSGPKKTGAYRKGWRKKKDGKAVVVHNTKGQLTHLLENGHAKVGGGRVPAQVHIRPVEEYVIDELPRRIERAVQQ</sequence>
<evidence type="ECO:0000313" key="2">
    <source>
        <dbReference type="Proteomes" id="UP000194860"/>
    </source>
</evidence>
<comment type="caution">
    <text evidence="1">The sequence shown here is derived from an EMBL/GenBank/DDBJ whole genome shotgun (WGS) entry which is preliminary data.</text>
</comment>
<dbReference type="Proteomes" id="UP000194860">
    <property type="component" value="Unassembled WGS sequence"/>
</dbReference>
<name>A0A243A596_BACTU</name>
<dbReference type="EMBL" id="NFDG01000128">
    <property type="protein sequence ID" value="OTY12415.1"/>
    <property type="molecule type" value="Genomic_DNA"/>
</dbReference>
<organism evidence="1 2">
    <name type="scientific">Bacillus thuringiensis serovar navarrensis</name>
    <dbReference type="NCBI Taxonomy" id="339658"/>
    <lineage>
        <taxon>Bacteria</taxon>
        <taxon>Bacillati</taxon>
        <taxon>Bacillota</taxon>
        <taxon>Bacilli</taxon>
        <taxon>Bacillales</taxon>
        <taxon>Bacillaceae</taxon>
        <taxon>Bacillus</taxon>
        <taxon>Bacillus cereus group</taxon>
    </lineage>
</organism>
<accession>A0A243A596</accession>
<proteinExistence type="predicted"/>
<protein>
    <recommendedName>
        <fullName evidence="3">HK97 gp10 family phage protein</fullName>
    </recommendedName>
</protein>
<dbReference type="InterPro" id="IPR010064">
    <property type="entry name" value="HK97-gp10_tail"/>
</dbReference>
<evidence type="ECO:0008006" key="3">
    <source>
        <dbReference type="Google" id="ProtNLM"/>
    </source>
</evidence>
<reference evidence="1 2" key="1">
    <citation type="submission" date="2016-10" db="EMBL/GenBank/DDBJ databases">
        <title>Comparative genomics of Bacillus thuringiensis reveals a path to pathogens against multiple invertebrate hosts.</title>
        <authorList>
            <person name="Zheng J."/>
            <person name="Gao Q."/>
            <person name="Liu H."/>
            <person name="Peng D."/>
            <person name="Ruan L."/>
            <person name="Sun M."/>
        </authorList>
    </citation>
    <scope>NUCLEOTIDE SEQUENCE [LARGE SCALE GENOMIC DNA]</scope>
    <source>
        <strain evidence="1">BGSC 4BM1</strain>
    </source>
</reference>
<gene>
    <name evidence="1" type="ORF">BK732_27435</name>
</gene>
<dbReference type="RefSeq" id="WP_088034551.1">
    <property type="nucleotide sequence ID" value="NZ_NFDG01000128.1"/>
</dbReference>
<dbReference type="Pfam" id="PF04883">
    <property type="entry name" value="HK97-gp10_like"/>
    <property type="match status" value="1"/>
</dbReference>